<dbReference type="AlphaFoldDB" id="A0A426X0U4"/>
<name>A0A426X0U4_ENSVE</name>
<sequence>MAAATAATAAVVADGGSSCRWQGRRGKTRTARYIPVRQLTGTWTGRYRAVPLRSVVNGRFRPSMIDFRRLRSI</sequence>
<protein>
    <submittedName>
        <fullName evidence="2">Uncharacterized protein</fullName>
    </submittedName>
</protein>
<proteinExistence type="predicted"/>
<reference evidence="2 3" key="1">
    <citation type="journal article" date="2014" name="Agronomy (Basel)">
        <title>A Draft Genome Sequence for Ensete ventricosum, the Drought-Tolerant Tree Against Hunger.</title>
        <authorList>
            <person name="Harrison J."/>
            <person name="Moore K.A."/>
            <person name="Paszkiewicz K."/>
            <person name="Jones T."/>
            <person name="Grant M."/>
            <person name="Ambacheew D."/>
            <person name="Muzemil S."/>
            <person name="Studholme D.J."/>
        </authorList>
    </citation>
    <scope>NUCLEOTIDE SEQUENCE [LARGE SCALE GENOMIC DNA]</scope>
</reference>
<accession>A0A426X0U4</accession>
<evidence type="ECO:0000313" key="3">
    <source>
        <dbReference type="Proteomes" id="UP000287651"/>
    </source>
</evidence>
<dbReference type="Proteomes" id="UP000287651">
    <property type="component" value="Unassembled WGS sequence"/>
</dbReference>
<organism evidence="2 3">
    <name type="scientific">Ensete ventricosum</name>
    <name type="common">Abyssinian banana</name>
    <name type="synonym">Musa ensete</name>
    <dbReference type="NCBI Taxonomy" id="4639"/>
    <lineage>
        <taxon>Eukaryota</taxon>
        <taxon>Viridiplantae</taxon>
        <taxon>Streptophyta</taxon>
        <taxon>Embryophyta</taxon>
        <taxon>Tracheophyta</taxon>
        <taxon>Spermatophyta</taxon>
        <taxon>Magnoliopsida</taxon>
        <taxon>Liliopsida</taxon>
        <taxon>Zingiberales</taxon>
        <taxon>Musaceae</taxon>
        <taxon>Ensete</taxon>
    </lineage>
</organism>
<comment type="caution">
    <text evidence="2">The sequence shown here is derived from an EMBL/GenBank/DDBJ whole genome shotgun (WGS) entry which is preliminary data.</text>
</comment>
<dbReference type="EMBL" id="AMZH03029878">
    <property type="protein sequence ID" value="RRT33112.1"/>
    <property type="molecule type" value="Genomic_DNA"/>
</dbReference>
<feature type="region of interest" description="Disordered" evidence="1">
    <location>
        <begin position="1"/>
        <end position="24"/>
    </location>
</feature>
<evidence type="ECO:0000256" key="1">
    <source>
        <dbReference type="SAM" id="MobiDB-lite"/>
    </source>
</evidence>
<evidence type="ECO:0000313" key="2">
    <source>
        <dbReference type="EMBL" id="RRT33112.1"/>
    </source>
</evidence>
<gene>
    <name evidence="2" type="ORF">B296_00058295</name>
</gene>
<feature type="compositionally biased region" description="Low complexity" evidence="1">
    <location>
        <begin position="1"/>
        <end position="13"/>
    </location>
</feature>